<proteinExistence type="inferred from homology"/>
<dbReference type="GO" id="GO:0016020">
    <property type="term" value="C:membrane"/>
    <property type="evidence" value="ECO:0007669"/>
    <property type="project" value="UniProtKB-SubCell"/>
</dbReference>
<name>A0AAW0R588_9PEZI</name>
<dbReference type="Pfam" id="PF07690">
    <property type="entry name" value="MFS_1"/>
    <property type="match status" value="1"/>
</dbReference>
<dbReference type="InterPro" id="IPR011701">
    <property type="entry name" value="MFS"/>
</dbReference>
<feature type="transmembrane region" description="Helical" evidence="8">
    <location>
        <begin position="145"/>
        <end position="168"/>
    </location>
</feature>
<evidence type="ECO:0000259" key="9">
    <source>
        <dbReference type="PROSITE" id="PS50850"/>
    </source>
</evidence>
<keyword evidence="5 8" id="KW-0472">Membrane</keyword>
<dbReference type="GO" id="GO:0022857">
    <property type="term" value="F:transmembrane transporter activity"/>
    <property type="evidence" value="ECO:0007669"/>
    <property type="project" value="InterPro"/>
</dbReference>
<evidence type="ECO:0000256" key="5">
    <source>
        <dbReference type="ARBA" id="ARBA00023136"/>
    </source>
</evidence>
<reference evidence="10 11" key="1">
    <citation type="submission" date="2023-01" db="EMBL/GenBank/DDBJ databases">
        <title>Analysis of 21 Apiospora genomes using comparative genomics revels a genus with tremendous synthesis potential of carbohydrate active enzymes and secondary metabolites.</title>
        <authorList>
            <person name="Sorensen T."/>
        </authorList>
    </citation>
    <scope>NUCLEOTIDE SEQUENCE [LARGE SCALE GENOMIC DNA]</scope>
    <source>
        <strain evidence="10 11">CBS 117206</strain>
    </source>
</reference>
<evidence type="ECO:0000256" key="4">
    <source>
        <dbReference type="ARBA" id="ARBA00022989"/>
    </source>
</evidence>
<evidence type="ECO:0000256" key="7">
    <source>
        <dbReference type="SAM" id="MobiDB-lite"/>
    </source>
</evidence>
<feature type="transmembrane region" description="Helical" evidence="8">
    <location>
        <begin position="418"/>
        <end position="439"/>
    </location>
</feature>
<feature type="transmembrane region" description="Helical" evidence="8">
    <location>
        <begin position="451"/>
        <end position="472"/>
    </location>
</feature>
<organism evidence="10 11">
    <name type="scientific">Apiospora kogelbergensis</name>
    <dbReference type="NCBI Taxonomy" id="1337665"/>
    <lineage>
        <taxon>Eukaryota</taxon>
        <taxon>Fungi</taxon>
        <taxon>Dikarya</taxon>
        <taxon>Ascomycota</taxon>
        <taxon>Pezizomycotina</taxon>
        <taxon>Sordariomycetes</taxon>
        <taxon>Xylariomycetidae</taxon>
        <taxon>Amphisphaeriales</taxon>
        <taxon>Apiosporaceae</taxon>
        <taxon>Apiospora</taxon>
    </lineage>
</organism>
<keyword evidence="4 8" id="KW-1133">Transmembrane helix</keyword>
<evidence type="ECO:0000256" key="1">
    <source>
        <dbReference type="ARBA" id="ARBA00004141"/>
    </source>
</evidence>
<comment type="similarity">
    <text evidence="6">Belongs to the major facilitator superfamily. Allantoate permease family.</text>
</comment>
<evidence type="ECO:0000256" key="6">
    <source>
        <dbReference type="ARBA" id="ARBA00037968"/>
    </source>
</evidence>
<feature type="region of interest" description="Disordered" evidence="7">
    <location>
        <begin position="1"/>
        <end position="21"/>
    </location>
</feature>
<dbReference type="SUPFAM" id="SSF103473">
    <property type="entry name" value="MFS general substrate transporter"/>
    <property type="match status" value="1"/>
</dbReference>
<sequence length="525" mass="58509">MPKLPPSPPASPPSATTPHADELPMHQVHRGLGRLIPYFRNPENILRCKLDLFLLLWMFVAGIMKEMDQSATTQAYVSGMREDLGLWDNELNWFQTYFSIAYALFIVPSQMLQTKLRPSLWLPFAEITWGLLTMFTYKAKTAETVYVLRFFLGMMSATSWPGITSLILTWYTPGELALRLAIFNVSDVAGAMFLGVAQLYVHMNGVHGLAGWQWLFIISGAITILLGLVGLLIVPDSPSNTRAIWLTATDKRVSRERMVRHNIQPARLIPWRVLRAKVVLLLRHPLTWMFMAVFAQNAWAGRANSYILLYLKGVTDKAGRPLYSTYQVNLIPLGGYALQIITNVGISALSDYKGWRWQICVGSGLVHIAACAVLASWPAGHAVVVFAYFLTYTTSASGPAVIAWLAELLRAEPEARSIVVGLTITVAYVGHATIPLGVWRVTDSPRFPIGFPLAATLAASAILVVLVMRFWFVREHPEFPRLGYEAGEEDVLNGPYSDTEGGDPTGDGRERQMRHKTRNDSTIFT</sequence>
<dbReference type="InterPro" id="IPR020846">
    <property type="entry name" value="MFS_dom"/>
</dbReference>
<feature type="region of interest" description="Disordered" evidence="7">
    <location>
        <begin position="490"/>
        <end position="525"/>
    </location>
</feature>
<dbReference type="PANTHER" id="PTHR43791">
    <property type="entry name" value="PERMEASE-RELATED"/>
    <property type="match status" value="1"/>
</dbReference>
<comment type="caution">
    <text evidence="10">The sequence shown here is derived from an EMBL/GenBank/DDBJ whole genome shotgun (WGS) entry which is preliminary data.</text>
</comment>
<feature type="transmembrane region" description="Helical" evidence="8">
    <location>
        <begin position="91"/>
        <end position="108"/>
    </location>
</feature>
<feature type="transmembrane region" description="Helical" evidence="8">
    <location>
        <begin position="180"/>
        <end position="200"/>
    </location>
</feature>
<dbReference type="PROSITE" id="PS50850">
    <property type="entry name" value="MFS"/>
    <property type="match status" value="1"/>
</dbReference>
<keyword evidence="11" id="KW-1185">Reference proteome</keyword>
<gene>
    <name evidence="10" type="ORF">PG999_004063</name>
</gene>
<protein>
    <recommendedName>
        <fullName evidence="9">Major facilitator superfamily (MFS) profile domain-containing protein</fullName>
    </recommendedName>
</protein>
<feature type="transmembrane region" description="Helical" evidence="8">
    <location>
        <begin position="359"/>
        <end position="379"/>
    </location>
</feature>
<feature type="domain" description="Major facilitator superfamily (MFS) profile" evidence="9">
    <location>
        <begin position="54"/>
        <end position="478"/>
    </location>
</feature>
<dbReference type="PANTHER" id="PTHR43791:SF64">
    <property type="entry name" value="MAJOR FACILITATOR SUPERFAMILY (MFS) PROFILE DOMAIN-CONTAINING PROTEIN"/>
    <property type="match status" value="1"/>
</dbReference>
<feature type="compositionally biased region" description="Pro residues" evidence="7">
    <location>
        <begin position="1"/>
        <end position="12"/>
    </location>
</feature>
<dbReference type="FunFam" id="1.20.1250.20:FF:000065">
    <property type="entry name" value="Putative MFS pantothenate transporter"/>
    <property type="match status" value="1"/>
</dbReference>
<dbReference type="EMBL" id="JAQQWP010000003">
    <property type="protein sequence ID" value="KAK8124145.1"/>
    <property type="molecule type" value="Genomic_DNA"/>
</dbReference>
<accession>A0AAW0R588</accession>
<evidence type="ECO:0000313" key="11">
    <source>
        <dbReference type="Proteomes" id="UP001392437"/>
    </source>
</evidence>
<dbReference type="InterPro" id="IPR036259">
    <property type="entry name" value="MFS_trans_sf"/>
</dbReference>
<keyword evidence="3 8" id="KW-0812">Transmembrane</keyword>
<evidence type="ECO:0000256" key="3">
    <source>
        <dbReference type="ARBA" id="ARBA00022692"/>
    </source>
</evidence>
<dbReference type="Proteomes" id="UP001392437">
    <property type="component" value="Unassembled WGS sequence"/>
</dbReference>
<evidence type="ECO:0000256" key="2">
    <source>
        <dbReference type="ARBA" id="ARBA00022448"/>
    </source>
</evidence>
<keyword evidence="2" id="KW-0813">Transport</keyword>
<feature type="transmembrane region" description="Helical" evidence="8">
    <location>
        <begin position="120"/>
        <end position="139"/>
    </location>
</feature>
<feature type="transmembrane region" description="Helical" evidence="8">
    <location>
        <begin position="212"/>
        <end position="234"/>
    </location>
</feature>
<feature type="transmembrane region" description="Helical" evidence="8">
    <location>
        <begin position="385"/>
        <end position="406"/>
    </location>
</feature>
<dbReference type="AlphaFoldDB" id="A0AAW0R588"/>
<evidence type="ECO:0000313" key="10">
    <source>
        <dbReference type="EMBL" id="KAK8124145.1"/>
    </source>
</evidence>
<dbReference type="Gene3D" id="1.20.1250.20">
    <property type="entry name" value="MFS general substrate transporter like domains"/>
    <property type="match status" value="2"/>
</dbReference>
<evidence type="ECO:0000256" key="8">
    <source>
        <dbReference type="SAM" id="Phobius"/>
    </source>
</evidence>
<comment type="subcellular location">
    <subcellularLocation>
        <location evidence="1">Membrane</location>
        <topology evidence="1">Multi-pass membrane protein</topology>
    </subcellularLocation>
</comment>